<gene>
    <name evidence="1" type="ORF">METZ01_LOCUS188282</name>
</gene>
<accession>A0A382DAI3</accession>
<dbReference type="InterPro" id="IPR036615">
    <property type="entry name" value="Mur_ligase_C_dom_sf"/>
</dbReference>
<protein>
    <recommendedName>
        <fullName evidence="2">Mur ligase C-terminal domain-containing protein</fullName>
    </recommendedName>
</protein>
<proteinExistence type="predicted"/>
<dbReference type="EMBL" id="UINC01038427">
    <property type="protein sequence ID" value="SVB35428.1"/>
    <property type="molecule type" value="Genomic_DNA"/>
</dbReference>
<dbReference type="SUPFAM" id="SSF53244">
    <property type="entry name" value="MurD-like peptide ligases, peptide-binding domain"/>
    <property type="match status" value="1"/>
</dbReference>
<organism evidence="1">
    <name type="scientific">marine metagenome</name>
    <dbReference type="NCBI Taxonomy" id="408172"/>
    <lineage>
        <taxon>unclassified sequences</taxon>
        <taxon>metagenomes</taxon>
        <taxon>ecological metagenomes</taxon>
    </lineage>
</organism>
<sequence>GLAIKVALDFGVNPKVIKKTVPNIQFEGRVQFVRGKLTKILKKNERLLLDGCHSDEGTKNLARYLRKFKVPIYGICGIQKNKNPNQLIKNFKGILKKIVTIKIPNEPNAMNSFDLRRMALRHNFEAIESENIKDALKKISTKEKKIIVIFGSLYLVGNALSMN</sequence>
<dbReference type="AlphaFoldDB" id="A0A382DAI3"/>
<evidence type="ECO:0008006" key="2">
    <source>
        <dbReference type="Google" id="ProtNLM"/>
    </source>
</evidence>
<feature type="non-terminal residue" evidence="1">
    <location>
        <position position="1"/>
    </location>
</feature>
<dbReference type="GO" id="GO:0016881">
    <property type="term" value="F:acid-amino acid ligase activity"/>
    <property type="evidence" value="ECO:0007669"/>
    <property type="project" value="InterPro"/>
</dbReference>
<reference evidence="1" key="1">
    <citation type="submission" date="2018-05" db="EMBL/GenBank/DDBJ databases">
        <authorList>
            <person name="Lanie J.A."/>
            <person name="Ng W.-L."/>
            <person name="Kazmierczak K.M."/>
            <person name="Andrzejewski T.M."/>
            <person name="Davidsen T.M."/>
            <person name="Wayne K.J."/>
            <person name="Tettelin H."/>
            <person name="Glass J.I."/>
            <person name="Rusch D."/>
            <person name="Podicherti R."/>
            <person name="Tsui H.-C.T."/>
            <person name="Winkler M.E."/>
        </authorList>
    </citation>
    <scope>NUCLEOTIDE SEQUENCE</scope>
</reference>
<dbReference type="Gene3D" id="3.90.190.20">
    <property type="entry name" value="Mur ligase, C-terminal domain"/>
    <property type="match status" value="1"/>
</dbReference>
<evidence type="ECO:0000313" key="1">
    <source>
        <dbReference type="EMBL" id="SVB35428.1"/>
    </source>
</evidence>
<name>A0A382DAI3_9ZZZZ</name>